<feature type="compositionally biased region" description="Basic and acidic residues" evidence="6">
    <location>
        <begin position="336"/>
        <end position="345"/>
    </location>
</feature>
<evidence type="ECO:0000313" key="9">
    <source>
        <dbReference type="EMBL" id="MER2292190.1"/>
    </source>
</evidence>
<name>A0ABV1RBW6_9HYPH</name>
<dbReference type="EMBL" id="JBELQD010000095">
    <property type="protein sequence ID" value="MER2292190.1"/>
    <property type="molecule type" value="Genomic_DNA"/>
</dbReference>
<dbReference type="InterPro" id="IPR004107">
    <property type="entry name" value="Integrase_SAM-like_N"/>
</dbReference>
<dbReference type="CDD" id="cd00796">
    <property type="entry name" value="INT_Rci_Hp1_C"/>
    <property type="match status" value="1"/>
</dbReference>
<accession>A0ABV1RBW6</accession>
<dbReference type="RefSeq" id="WP_350381644.1">
    <property type="nucleotide sequence ID" value="NZ_JBELQD010000095.1"/>
</dbReference>
<dbReference type="Proteomes" id="UP001432995">
    <property type="component" value="Unassembled WGS sequence"/>
</dbReference>
<dbReference type="Pfam" id="PF00589">
    <property type="entry name" value="Phage_integrase"/>
    <property type="match status" value="1"/>
</dbReference>
<evidence type="ECO:0000256" key="5">
    <source>
        <dbReference type="PROSITE-ProRule" id="PRU01248"/>
    </source>
</evidence>
<gene>
    <name evidence="9" type="ORF">ABS770_28465</name>
</gene>
<dbReference type="PROSITE" id="PS51898">
    <property type="entry name" value="TYR_RECOMBINASE"/>
    <property type="match status" value="1"/>
</dbReference>
<evidence type="ECO:0000313" key="10">
    <source>
        <dbReference type="Proteomes" id="UP001432995"/>
    </source>
</evidence>
<dbReference type="SUPFAM" id="SSF56349">
    <property type="entry name" value="DNA breaking-rejoining enzymes"/>
    <property type="match status" value="1"/>
</dbReference>
<dbReference type="Gene3D" id="1.10.150.130">
    <property type="match status" value="1"/>
</dbReference>
<reference evidence="9" key="1">
    <citation type="submission" date="2024-06" db="EMBL/GenBank/DDBJ databases">
        <authorList>
            <person name="Campbell A.G."/>
        </authorList>
    </citation>
    <scope>NUCLEOTIDE SEQUENCE</scope>
    <source>
        <strain evidence="9">EM17</strain>
    </source>
</reference>
<evidence type="ECO:0000256" key="3">
    <source>
        <dbReference type="ARBA" id="ARBA00023125"/>
    </source>
</evidence>
<dbReference type="PANTHER" id="PTHR30349:SF64">
    <property type="entry name" value="PROPHAGE INTEGRASE INTD-RELATED"/>
    <property type="match status" value="1"/>
</dbReference>
<dbReference type="InterPro" id="IPR044068">
    <property type="entry name" value="CB"/>
</dbReference>
<proteinExistence type="inferred from homology"/>
<evidence type="ECO:0000256" key="6">
    <source>
        <dbReference type="SAM" id="MobiDB-lite"/>
    </source>
</evidence>
<dbReference type="InterPro" id="IPR010998">
    <property type="entry name" value="Integrase_recombinase_N"/>
</dbReference>
<dbReference type="Gene3D" id="1.10.443.10">
    <property type="entry name" value="Intergrase catalytic core"/>
    <property type="match status" value="1"/>
</dbReference>
<dbReference type="PROSITE" id="PS51900">
    <property type="entry name" value="CB"/>
    <property type="match status" value="1"/>
</dbReference>
<evidence type="ECO:0000256" key="4">
    <source>
        <dbReference type="ARBA" id="ARBA00023172"/>
    </source>
</evidence>
<feature type="region of interest" description="Disordered" evidence="6">
    <location>
        <begin position="317"/>
        <end position="345"/>
    </location>
</feature>
<evidence type="ECO:0000256" key="1">
    <source>
        <dbReference type="ARBA" id="ARBA00008857"/>
    </source>
</evidence>
<evidence type="ECO:0000256" key="2">
    <source>
        <dbReference type="ARBA" id="ARBA00022908"/>
    </source>
</evidence>
<dbReference type="Pfam" id="PF14659">
    <property type="entry name" value="Phage_int_SAM_3"/>
    <property type="match status" value="1"/>
</dbReference>
<feature type="domain" description="Tyr recombinase" evidence="7">
    <location>
        <begin position="143"/>
        <end position="313"/>
    </location>
</feature>
<keyword evidence="3 5" id="KW-0238">DNA-binding</keyword>
<protein>
    <submittedName>
        <fullName evidence="9">Site-specific integrase</fullName>
    </submittedName>
</protein>
<dbReference type="InterPro" id="IPR002104">
    <property type="entry name" value="Integrase_catalytic"/>
</dbReference>
<dbReference type="InterPro" id="IPR050090">
    <property type="entry name" value="Tyrosine_recombinase_XerCD"/>
</dbReference>
<keyword evidence="10" id="KW-1185">Reference proteome</keyword>
<feature type="domain" description="Core-binding (CB)" evidence="8">
    <location>
        <begin position="40"/>
        <end position="119"/>
    </location>
</feature>
<comment type="caution">
    <text evidence="9">The sequence shown here is derived from an EMBL/GenBank/DDBJ whole genome shotgun (WGS) entry which is preliminary data.</text>
</comment>
<evidence type="ECO:0000259" key="8">
    <source>
        <dbReference type="PROSITE" id="PS51900"/>
    </source>
</evidence>
<evidence type="ECO:0000259" key="7">
    <source>
        <dbReference type="PROSITE" id="PS51898"/>
    </source>
</evidence>
<organism evidence="9 10">
    <name type="scientific">Methylobacterium brachiatum</name>
    <dbReference type="NCBI Taxonomy" id="269660"/>
    <lineage>
        <taxon>Bacteria</taxon>
        <taxon>Pseudomonadati</taxon>
        <taxon>Pseudomonadota</taxon>
        <taxon>Alphaproteobacteria</taxon>
        <taxon>Hyphomicrobiales</taxon>
        <taxon>Methylobacteriaceae</taxon>
        <taxon>Methylobacterium</taxon>
    </lineage>
</organism>
<dbReference type="PANTHER" id="PTHR30349">
    <property type="entry name" value="PHAGE INTEGRASE-RELATED"/>
    <property type="match status" value="1"/>
</dbReference>
<dbReference type="InterPro" id="IPR013762">
    <property type="entry name" value="Integrase-like_cat_sf"/>
</dbReference>
<keyword evidence="2" id="KW-0229">DNA integration</keyword>
<comment type="similarity">
    <text evidence="1">Belongs to the 'phage' integrase family.</text>
</comment>
<sequence length="345" mass="39535">MNGVHVRRSAKTTKKAEAQVYLQRLLEEHAGRARGDLPRHTFADAIERFFQETRVKPATLRSYKSNSRMLSPTFDALYLDEITKRIIAEFVSSRKKAGVTDTTIRRDLAFLSVVCAAAQRWAWLDTNPVTASGGKRGLRESRPRTRFLTLAEFERLMTAASPSLRPAIILAVETGMRREELFGLTVSAIDLNRREVHLERTKTNSPRRVPLSDKAIATIKLLLDDPARPRSGYMLCKEDGSRYRDMKKGFAAACRRAKVENMRWHDLRHTCASWFVQRGGDLYKLSRILGHTGLQMTSRYGHLRVEDLHAEIEKVAQYRPQERQIPPSRRKIKTAPPRENKQENA</sequence>
<dbReference type="InterPro" id="IPR011010">
    <property type="entry name" value="DNA_brk_join_enz"/>
</dbReference>
<keyword evidence="4" id="KW-0233">DNA recombination</keyword>